<dbReference type="AlphaFoldDB" id="A0A179EZ68"/>
<keyword evidence="4 5" id="KW-0472">Membrane</keyword>
<dbReference type="KEGG" id="pchm:VFPPC_11252"/>
<feature type="transmembrane region" description="Helical" evidence="5">
    <location>
        <begin position="453"/>
        <end position="480"/>
    </location>
</feature>
<evidence type="ECO:0000256" key="5">
    <source>
        <dbReference type="SAM" id="Phobius"/>
    </source>
</evidence>
<gene>
    <name evidence="7" type="ORF">VFPPC_11252</name>
</gene>
<dbReference type="GO" id="GO:0005886">
    <property type="term" value="C:plasma membrane"/>
    <property type="evidence" value="ECO:0007669"/>
    <property type="project" value="TreeGrafter"/>
</dbReference>
<comment type="subcellular location">
    <subcellularLocation>
        <location evidence="1">Membrane</location>
        <topology evidence="1">Multi-pass membrane protein</topology>
    </subcellularLocation>
</comment>
<dbReference type="STRING" id="1380566.A0A179EZ68"/>
<protein>
    <submittedName>
        <fullName evidence="7">MFS transporter</fullName>
    </submittedName>
</protein>
<reference evidence="7 8" key="1">
    <citation type="journal article" date="2016" name="PLoS Pathog.">
        <title>Biosynthesis of antibiotic leucinostatins in bio-control fungus Purpureocillium lilacinum and their inhibition on phytophthora revealed by genome mining.</title>
        <authorList>
            <person name="Wang G."/>
            <person name="Liu Z."/>
            <person name="Lin R."/>
            <person name="Li E."/>
            <person name="Mao Z."/>
            <person name="Ling J."/>
            <person name="Yang Y."/>
            <person name="Yin W.B."/>
            <person name="Xie B."/>
        </authorList>
    </citation>
    <scope>NUCLEOTIDE SEQUENCE [LARGE SCALE GENOMIC DNA]</scope>
    <source>
        <strain evidence="7">170</strain>
    </source>
</reference>
<feature type="domain" description="Major facilitator superfamily (MFS) profile" evidence="6">
    <location>
        <begin position="94"/>
        <end position="545"/>
    </location>
</feature>
<name>A0A179EZ68_METCM</name>
<keyword evidence="2 5" id="KW-0812">Transmembrane</keyword>
<dbReference type="InterPro" id="IPR011701">
    <property type="entry name" value="MFS"/>
</dbReference>
<dbReference type="RefSeq" id="XP_018136644.1">
    <property type="nucleotide sequence ID" value="XM_018289495.1"/>
</dbReference>
<evidence type="ECO:0000256" key="1">
    <source>
        <dbReference type="ARBA" id="ARBA00004141"/>
    </source>
</evidence>
<feature type="transmembrane region" description="Helical" evidence="5">
    <location>
        <begin position="523"/>
        <end position="544"/>
    </location>
</feature>
<dbReference type="OrthoDB" id="268400at2759"/>
<dbReference type="PANTHER" id="PTHR23502:SF164">
    <property type="entry name" value="MAJOR FACILITATOR SUPERFAMILY (MFS) PROFILE DOMAIN-CONTAINING PROTEIN"/>
    <property type="match status" value="1"/>
</dbReference>
<feature type="transmembrane region" description="Helical" evidence="5">
    <location>
        <begin position="168"/>
        <end position="185"/>
    </location>
</feature>
<comment type="caution">
    <text evidence="7">The sequence shown here is derived from an EMBL/GenBank/DDBJ whole genome shotgun (WGS) entry which is preliminary data.</text>
</comment>
<dbReference type="GeneID" id="28853489"/>
<dbReference type="SUPFAM" id="SSF103473">
    <property type="entry name" value="MFS general substrate transporter"/>
    <property type="match status" value="1"/>
</dbReference>
<feature type="transmembrane region" description="Helical" evidence="5">
    <location>
        <begin position="226"/>
        <end position="250"/>
    </location>
</feature>
<feature type="transmembrane region" description="Helical" evidence="5">
    <location>
        <begin position="492"/>
        <end position="511"/>
    </location>
</feature>
<feature type="transmembrane region" description="Helical" evidence="5">
    <location>
        <begin position="138"/>
        <end position="156"/>
    </location>
</feature>
<evidence type="ECO:0000313" key="8">
    <source>
        <dbReference type="Proteomes" id="UP000078397"/>
    </source>
</evidence>
<sequence length="563" mass="61752">MATPKTASSRLRKIIDDSQPEFAMFEHRTESASSADNGREIQFPEKKNGVISLIPMPTSNPRDPLNLPNWRKMAAILILCLFGSMAAAAELILGAMLPIFSFEYAGLDPKLLVHIHLPEGTNGLAALALFPGPPIWEIYLLASAPILMIGIANFFLVPLSIALGRRSILLTTGIIALAGCVGSGFSVNLGTHLACRVIQALGAGTVESLIPFIIQDMVFYHQRNAAISVVFATQGLVIVTLGVASPYIIGHTSWRLLYYVTAGAGLVFWVAMFFLLPETKFVRSQDESKGIPAVPLRPGQRRPDIDYETYPARSWKEDLKLYEGKPDWNDGLVAIWDCIRTFFYPHLFFITMLNSAVIAVALAAGYTIAPQLLTAPWSWPFYHLGFCLFPIIVAAGASFVVSGWGADLVANWFAKKHGRRSPEVQLLNLIIPCVVGLIGCLLFGFAGDDPAKYHWMVFLLGLAMIAFAFLATNTIGIVYVLESAPELTGPSLVNIASFRCIIAFVLSFRVSEWVAELGYLKTFVMYAGILGAFILFIPVVYIWGGGWRKRFPASPKGRANRRS</sequence>
<feature type="transmembrane region" description="Helical" evidence="5">
    <location>
        <begin position="426"/>
        <end position="447"/>
    </location>
</feature>
<feature type="transmembrane region" description="Helical" evidence="5">
    <location>
        <begin position="347"/>
        <end position="369"/>
    </location>
</feature>
<evidence type="ECO:0000256" key="4">
    <source>
        <dbReference type="ARBA" id="ARBA00023136"/>
    </source>
</evidence>
<evidence type="ECO:0000313" key="7">
    <source>
        <dbReference type="EMBL" id="OAQ58497.1"/>
    </source>
</evidence>
<feature type="transmembrane region" description="Helical" evidence="5">
    <location>
        <begin position="381"/>
        <end position="414"/>
    </location>
</feature>
<dbReference type="EMBL" id="LSBJ02000017">
    <property type="protein sequence ID" value="OAQ58497.1"/>
    <property type="molecule type" value="Genomic_DNA"/>
</dbReference>
<feature type="transmembrane region" description="Helical" evidence="5">
    <location>
        <begin position="74"/>
        <end position="100"/>
    </location>
</feature>
<dbReference type="Gene3D" id="1.20.1250.20">
    <property type="entry name" value="MFS general substrate transporter like domains"/>
    <property type="match status" value="1"/>
</dbReference>
<evidence type="ECO:0000256" key="2">
    <source>
        <dbReference type="ARBA" id="ARBA00022692"/>
    </source>
</evidence>
<proteinExistence type="predicted"/>
<dbReference type="PANTHER" id="PTHR23502">
    <property type="entry name" value="MAJOR FACILITATOR SUPERFAMILY"/>
    <property type="match status" value="1"/>
</dbReference>
<feature type="transmembrane region" description="Helical" evidence="5">
    <location>
        <begin position="256"/>
        <end position="276"/>
    </location>
</feature>
<dbReference type="InterPro" id="IPR036259">
    <property type="entry name" value="MFS_trans_sf"/>
</dbReference>
<feature type="transmembrane region" description="Helical" evidence="5">
    <location>
        <begin position="197"/>
        <end position="214"/>
    </location>
</feature>
<dbReference type="Pfam" id="PF07690">
    <property type="entry name" value="MFS_1"/>
    <property type="match status" value="1"/>
</dbReference>
<accession>A0A179EZ68</accession>
<keyword evidence="3 5" id="KW-1133">Transmembrane helix</keyword>
<dbReference type="PROSITE" id="PS50850">
    <property type="entry name" value="MFS"/>
    <property type="match status" value="1"/>
</dbReference>
<dbReference type="Proteomes" id="UP000078397">
    <property type="component" value="Unassembled WGS sequence"/>
</dbReference>
<dbReference type="GO" id="GO:0022857">
    <property type="term" value="F:transmembrane transporter activity"/>
    <property type="evidence" value="ECO:0007669"/>
    <property type="project" value="InterPro"/>
</dbReference>
<dbReference type="InterPro" id="IPR020846">
    <property type="entry name" value="MFS_dom"/>
</dbReference>
<evidence type="ECO:0000256" key="3">
    <source>
        <dbReference type="ARBA" id="ARBA00022989"/>
    </source>
</evidence>
<organism evidence="7 8">
    <name type="scientific">Pochonia chlamydosporia 170</name>
    <dbReference type="NCBI Taxonomy" id="1380566"/>
    <lineage>
        <taxon>Eukaryota</taxon>
        <taxon>Fungi</taxon>
        <taxon>Dikarya</taxon>
        <taxon>Ascomycota</taxon>
        <taxon>Pezizomycotina</taxon>
        <taxon>Sordariomycetes</taxon>
        <taxon>Hypocreomycetidae</taxon>
        <taxon>Hypocreales</taxon>
        <taxon>Clavicipitaceae</taxon>
        <taxon>Pochonia</taxon>
    </lineage>
</organism>
<evidence type="ECO:0000259" key="6">
    <source>
        <dbReference type="PROSITE" id="PS50850"/>
    </source>
</evidence>
<keyword evidence="8" id="KW-1185">Reference proteome</keyword>